<reference evidence="1 2" key="1">
    <citation type="journal article" date="2008" name="Int. J. Syst. Evol. Microbiol.">
        <title>Nocardioides daphniae sp. nov., isolated from Daphnia cucullata (Crustacea: Cladocera).</title>
        <authorList>
            <person name="Toth E.M."/>
            <person name="Keki Z."/>
            <person name="Homonnay Z.G."/>
            <person name="Borsodi A.K."/>
            <person name="Marialigeti K."/>
            <person name="Schumann P."/>
        </authorList>
    </citation>
    <scope>NUCLEOTIDE SEQUENCE [LARGE SCALE GENOMIC DNA]</scope>
    <source>
        <strain evidence="1 2">JCM 16608</strain>
    </source>
</reference>
<dbReference type="SUPFAM" id="SSF52540">
    <property type="entry name" value="P-loop containing nucleoside triphosphate hydrolases"/>
    <property type="match status" value="1"/>
</dbReference>
<gene>
    <name evidence="1" type="ORF">E2C04_10935</name>
</gene>
<accession>A0A4P7UBR8</accession>
<evidence type="ECO:0008006" key="3">
    <source>
        <dbReference type="Google" id="ProtNLM"/>
    </source>
</evidence>
<name>A0A4P7UBR8_9ACTN</name>
<dbReference type="Gene3D" id="3.40.1140.10">
    <property type="match status" value="1"/>
</dbReference>
<dbReference type="RefSeq" id="WP_135832604.1">
    <property type="nucleotide sequence ID" value="NZ_CP038462.1"/>
</dbReference>
<evidence type="ECO:0000313" key="2">
    <source>
        <dbReference type="Proteomes" id="UP000297025"/>
    </source>
</evidence>
<proteinExistence type="predicted"/>
<dbReference type="AlphaFoldDB" id="A0A4P7UBR8"/>
<sequence length="139" mass="14449">MSSDVVAGTDGLFDASVVTTPSDDTMQWRAALLQLVNWGGFSGLTSVPLRGDTTMISGASGVGKSTILDAYTALMMPSDTKFNGASNDAVSGRARSVGQRATCSPTSGVRSTWSTTRRPGALWRSCCAAVAPTPGARWR</sequence>
<evidence type="ECO:0000313" key="1">
    <source>
        <dbReference type="EMBL" id="QCC77560.1"/>
    </source>
</evidence>
<dbReference type="OrthoDB" id="174137at2"/>
<dbReference type="KEGG" id="ndp:E2C04_10935"/>
<dbReference type="Pfam" id="PF13555">
    <property type="entry name" value="AAA_29"/>
    <property type="match status" value="1"/>
</dbReference>
<dbReference type="InterPro" id="IPR027417">
    <property type="entry name" value="P-loop_NTPase"/>
</dbReference>
<dbReference type="Proteomes" id="UP000297025">
    <property type="component" value="Chromosome"/>
</dbReference>
<dbReference type="EMBL" id="CP038462">
    <property type="protein sequence ID" value="QCC77560.1"/>
    <property type="molecule type" value="Genomic_DNA"/>
</dbReference>
<protein>
    <recommendedName>
        <fullName evidence="3">ATP-binding protein</fullName>
    </recommendedName>
</protein>
<organism evidence="1 2">
    <name type="scientific">Nocardioides daphniae</name>
    <dbReference type="NCBI Taxonomy" id="402297"/>
    <lineage>
        <taxon>Bacteria</taxon>
        <taxon>Bacillati</taxon>
        <taxon>Actinomycetota</taxon>
        <taxon>Actinomycetes</taxon>
        <taxon>Propionibacteriales</taxon>
        <taxon>Nocardioidaceae</taxon>
        <taxon>Nocardioides</taxon>
    </lineage>
</organism>